<dbReference type="EMBL" id="FZNR01000002">
    <property type="protein sequence ID" value="SNR41371.1"/>
    <property type="molecule type" value="Genomic_DNA"/>
</dbReference>
<dbReference type="Proteomes" id="UP000198415">
    <property type="component" value="Unassembled WGS sequence"/>
</dbReference>
<gene>
    <name evidence="2" type="ORF">SAMN06264365_102156</name>
</gene>
<organism evidence="2 3">
    <name type="scientific">Actinoplanes regularis</name>
    <dbReference type="NCBI Taxonomy" id="52697"/>
    <lineage>
        <taxon>Bacteria</taxon>
        <taxon>Bacillati</taxon>
        <taxon>Actinomycetota</taxon>
        <taxon>Actinomycetes</taxon>
        <taxon>Micromonosporales</taxon>
        <taxon>Micromonosporaceae</taxon>
        <taxon>Actinoplanes</taxon>
    </lineage>
</organism>
<feature type="transmembrane region" description="Helical" evidence="1">
    <location>
        <begin position="69"/>
        <end position="91"/>
    </location>
</feature>
<accession>A0A238W4P6</accession>
<dbReference type="OrthoDB" id="3824322at2"/>
<protein>
    <submittedName>
        <fullName evidence="2">Uncharacterized protein</fullName>
    </submittedName>
</protein>
<keyword evidence="1" id="KW-1133">Transmembrane helix</keyword>
<keyword evidence="1" id="KW-0812">Transmembrane</keyword>
<evidence type="ECO:0000313" key="3">
    <source>
        <dbReference type="Proteomes" id="UP000198415"/>
    </source>
</evidence>
<evidence type="ECO:0000313" key="2">
    <source>
        <dbReference type="EMBL" id="SNR41371.1"/>
    </source>
</evidence>
<keyword evidence="3" id="KW-1185">Reference proteome</keyword>
<dbReference type="AlphaFoldDB" id="A0A238W4P6"/>
<sequence>MITTTARRRNAGLLAMAVLLTAAFFLAPPLLLGPGRLAGFPRAFAAYWSSSGPDFPPDLQHLIDYQFHYHLARVMIAVPLLAVLVTLAVLLRRFRLPIGALALAVAVLLIANVQGAVSPFGTLLPNLASGPADAGLADALAQVRDQLHSGPMSPALHVMLDEYVRWHVTKGVLAALLAAVLVGLSVVAWRRRRRLLGLLTALLTVAALVVVAANVSIMANPNPPFLLLLQGSW</sequence>
<proteinExistence type="predicted"/>
<reference evidence="2 3" key="1">
    <citation type="submission" date="2017-06" db="EMBL/GenBank/DDBJ databases">
        <authorList>
            <person name="Kim H.J."/>
            <person name="Triplett B.A."/>
        </authorList>
    </citation>
    <scope>NUCLEOTIDE SEQUENCE [LARGE SCALE GENOMIC DNA]</scope>
    <source>
        <strain evidence="2 3">DSM 43151</strain>
    </source>
</reference>
<feature type="transmembrane region" description="Helical" evidence="1">
    <location>
        <begin position="98"/>
        <end position="117"/>
    </location>
</feature>
<feature type="transmembrane region" description="Helical" evidence="1">
    <location>
        <begin position="171"/>
        <end position="189"/>
    </location>
</feature>
<feature type="transmembrane region" description="Helical" evidence="1">
    <location>
        <begin position="196"/>
        <end position="219"/>
    </location>
</feature>
<keyword evidence="1" id="KW-0472">Membrane</keyword>
<name>A0A238W4P6_9ACTN</name>
<evidence type="ECO:0000256" key="1">
    <source>
        <dbReference type="SAM" id="Phobius"/>
    </source>
</evidence>
<dbReference type="RefSeq" id="WP_089292004.1">
    <property type="nucleotide sequence ID" value="NZ_BOMU01000031.1"/>
</dbReference>